<dbReference type="RefSeq" id="WP_126579198.1">
    <property type="nucleotide sequence ID" value="NZ_BIFR01000001.1"/>
</dbReference>
<keyword evidence="2" id="KW-1185">Reference proteome</keyword>
<organism evidence="1 2">
    <name type="scientific">Tengunoibacter tsumagoiensis</name>
    <dbReference type="NCBI Taxonomy" id="2014871"/>
    <lineage>
        <taxon>Bacteria</taxon>
        <taxon>Bacillati</taxon>
        <taxon>Chloroflexota</taxon>
        <taxon>Ktedonobacteria</taxon>
        <taxon>Ktedonobacterales</taxon>
        <taxon>Dictyobacteraceae</taxon>
        <taxon>Tengunoibacter</taxon>
    </lineage>
</organism>
<protein>
    <submittedName>
        <fullName evidence="1">Uncharacterized protein</fullName>
    </submittedName>
</protein>
<proteinExistence type="predicted"/>
<accession>A0A401ZXC4</accession>
<dbReference type="AlphaFoldDB" id="A0A401ZXC4"/>
<sequence length="59" mass="6612">MHEKVGPIIYDGRVPRQSSQMMGLYDKSTMECNTLYEGGKGVEWVTTAIMNDGPCDIEQ</sequence>
<gene>
    <name evidence="1" type="ORF">KTT_13460</name>
</gene>
<evidence type="ECO:0000313" key="2">
    <source>
        <dbReference type="Proteomes" id="UP000287352"/>
    </source>
</evidence>
<evidence type="ECO:0000313" key="1">
    <source>
        <dbReference type="EMBL" id="GCE11487.1"/>
    </source>
</evidence>
<dbReference type="Proteomes" id="UP000287352">
    <property type="component" value="Unassembled WGS sequence"/>
</dbReference>
<dbReference type="EMBL" id="BIFR01000001">
    <property type="protein sequence ID" value="GCE11487.1"/>
    <property type="molecule type" value="Genomic_DNA"/>
</dbReference>
<comment type="caution">
    <text evidence="1">The sequence shown here is derived from an EMBL/GenBank/DDBJ whole genome shotgun (WGS) entry which is preliminary data.</text>
</comment>
<name>A0A401ZXC4_9CHLR</name>
<reference evidence="2" key="1">
    <citation type="submission" date="2018-12" db="EMBL/GenBank/DDBJ databases">
        <title>Tengunoibacter tsumagoiensis gen. nov., sp. nov., Dictyobacter kobayashii sp. nov., D. alpinus sp. nov., and D. joshuensis sp. nov. and description of Dictyobacteraceae fam. nov. within the order Ktedonobacterales isolated from Tengu-no-mugimeshi.</title>
        <authorList>
            <person name="Wang C.M."/>
            <person name="Zheng Y."/>
            <person name="Sakai Y."/>
            <person name="Toyoda A."/>
            <person name="Minakuchi Y."/>
            <person name="Abe K."/>
            <person name="Yokota A."/>
            <person name="Yabe S."/>
        </authorList>
    </citation>
    <scope>NUCLEOTIDE SEQUENCE [LARGE SCALE GENOMIC DNA]</scope>
    <source>
        <strain evidence="2">Uno3</strain>
    </source>
</reference>